<accession>A0A8X7MKE2</accession>
<proteinExistence type="predicted"/>
<evidence type="ECO:0000313" key="2">
    <source>
        <dbReference type="Proteomes" id="UP000077684"/>
    </source>
</evidence>
<dbReference type="Proteomes" id="UP000077684">
    <property type="component" value="Unassembled WGS sequence"/>
</dbReference>
<dbReference type="EMBL" id="LWDE02002060">
    <property type="protein sequence ID" value="KAE8238522.1"/>
    <property type="molecule type" value="Genomic_DNA"/>
</dbReference>
<gene>
    <name evidence="1" type="ORF">A4X06_0g8727</name>
</gene>
<organism evidence="1 2">
    <name type="scientific">Tilletia controversa</name>
    <name type="common">dwarf bunt fungus</name>
    <dbReference type="NCBI Taxonomy" id="13291"/>
    <lineage>
        <taxon>Eukaryota</taxon>
        <taxon>Fungi</taxon>
        <taxon>Dikarya</taxon>
        <taxon>Basidiomycota</taxon>
        <taxon>Ustilaginomycotina</taxon>
        <taxon>Exobasidiomycetes</taxon>
        <taxon>Tilletiales</taxon>
        <taxon>Tilletiaceae</taxon>
        <taxon>Tilletia</taxon>
    </lineage>
</organism>
<reference evidence="1" key="1">
    <citation type="submission" date="2016-04" db="EMBL/GenBank/DDBJ databases">
        <authorList>
            <person name="Nguyen H.D."/>
            <person name="Samba Siva P."/>
            <person name="Cullis J."/>
            <person name="Levesque C.A."/>
            <person name="Hambleton S."/>
        </authorList>
    </citation>
    <scope>NUCLEOTIDE SEQUENCE</scope>
    <source>
        <strain evidence="1">DAOMC 236426</strain>
    </source>
</reference>
<dbReference type="PANTHER" id="PTHR33050:SF7">
    <property type="entry name" value="RIBONUCLEASE H"/>
    <property type="match status" value="1"/>
</dbReference>
<dbReference type="PANTHER" id="PTHR33050">
    <property type="entry name" value="REVERSE TRANSCRIPTASE DOMAIN-CONTAINING PROTEIN"/>
    <property type="match status" value="1"/>
</dbReference>
<comment type="caution">
    <text evidence="1">The sequence shown here is derived from an EMBL/GenBank/DDBJ whole genome shotgun (WGS) entry which is preliminary data.</text>
</comment>
<sequence length="287" mass="32439">MEAVQDLRFPWNPEKTTDFSKLPRYIGWDWDLDNLRMILPRNKKDKYVDKAKGFQESTPRSLKEVEELVGSLLHVSIVARDLCPYLAELFKMSALFDPSLPLKKHYVPVQVRHDMAQWITALSATPFVRSFKVSESQFGDVVYVDASTEWGIGIVVGERWAAWKWLPGWDAENRGINWGEAVALELGLRAAVAYGAAKKVVTFWSDNQGVIGSYKKGFSHSAHINSVLKRVVQLEMEHRLHVKIDYVESALNPADAPSRGEVLPGPQLKVPDIPPSISVFLDEVRVN</sequence>
<reference evidence="1" key="2">
    <citation type="journal article" date="2019" name="IMA Fungus">
        <title>Genome sequencing and comparison of five Tilletia species to identify candidate genes for the detection of regulated species infecting wheat.</title>
        <authorList>
            <person name="Nguyen H.D.T."/>
            <person name="Sultana T."/>
            <person name="Kesanakurti P."/>
            <person name="Hambleton S."/>
        </authorList>
    </citation>
    <scope>NUCLEOTIDE SEQUENCE</scope>
    <source>
        <strain evidence="1">DAOMC 236426</strain>
    </source>
</reference>
<dbReference type="AlphaFoldDB" id="A0A8X7MKE2"/>
<protein>
    <submittedName>
        <fullName evidence="1">Uncharacterized protein</fullName>
    </submittedName>
</protein>
<evidence type="ECO:0000313" key="1">
    <source>
        <dbReference type="EMBL" id="KAE8238522.1"/>
    </source>
</evidence>
<keyword evidence="2" id="KW-1185">Reference proteome</keyword>
<name>A0A8X7MKE2_9BASI</name>
<dbReference type="InterPro" id="IPR052055">
    <property type="entry name" value="Hepadnavirus_pol/RT"/>
</dbReference>